<accession>A0A8J3DCX4</accession>
<proteinExistence type="predicted"/>
<reference evidence="1" key="2">
    <citation type="submission" date="2020-09" db="EMBL/GenBank/DDBJ databases">
        <authorList>
            <person name="Sun Q."/>
            <person name="Kim S."/>
        </authorList>
    </citation>
    <scope>NUCLEOTIDE SEQUENCE</scope>
    <source>
        <strain evidence="1">KCTC 12870</strain>
    </source>
</reference>
<evidence type="ECO:0000313" key="1">
    <source>
        <dbReference type="EMBL" id="GHB90972.1"/>
    </source>
</evidence>
<protein>
    <recommendedName>
        <fullName evidence="3">Lipoprotein</fullName>
    </recommendedName>
</protein>
<sequence>MKTYVSLFIALLLAGCVTGPEILTPLPYQGYVLQCVVFKTSEAIESPTFEVLKLDSNAELIVLPGVILQENQPQDINLFMPNGDELAISIAEFNPKYIKDRGTALVSFTYGQRLFSNTHPAEGNADATFTQRRQIQSSLMLQPDQWKSVGSVRNKDGGEYYFVRLTSPIKTLPGGAK</sequence>
<keyword evidence="2" id="KW-1185">Reference proteome</keyword>
<organism evidence="1 2">
    <name type="scientific">Cerasicoccus arenae</name>
    <dbReference type="NCBI Taxonomy" id="424488"/>
    <lineage>
        <taxon>Bacteria</taxon>
        <taxon>Pseudomonadati</taxon>
        <taxon>Verrucomicrobiota</taxon>
        <taxon>Opitutia</taxon>
        <taxon>Puniceicoccales</taxon>
        <taxon>Cerasicoccaceae</taxon>
        <taxon>Cerasicoccus</taxon>
    </lineage>
</organism>
<comment type="caution">
    <text evidence="1">The sequence shown here is derived from an EMBL/GenBank/DDBJ whole genome shotgun (WGS) entry which is preliminary data.</text>
</comment>
<dbReference type="PROSITE" id="PS51257">
    <property type="entry name" value="PROKAR_LIPOPROTEIN"/>
    <property type="match status" value="1"/>
</dbReference>
<dbReference type="RefSeq" id="WP_189511001.1">
    <property type="nucleotide sequence ID" value="NZ_BMXG01000001.1"/>
</dbReference>
<dbReference type="EMBL" id="BMXG01000001">
    <property type="protein sequence ID" value="GHB90972.1"/>
    <property type="molecule type" value="Genomic_DNA"/>
</dbReference>
<evidence type="ECO:0000313" key="2">
    <source>
        <dbReference type="Proteomes" id="UP000642829"/>
    </source>
</evidence>
<name>A0A8J3DCX4_9BACT</name>
<gene>
    <name evidence="1" type="ORF">GCM10007047_02320</name>
</gene>
<reference evidence="1" key="1">
    <citation type="journal article" date="2014" name="Int. J. Syst. Evol. Microbiol.">
        <title>Complete genome sequence of Corynebacterium casei LMG S-19264T (=DSM 44701T), isolated from a smear-ripened cheese.</title>
        <authorList>
            <consortium name="US DOE Joint Genome Institute (JGI-PGF)"/>
            <person name="Walter F."/>
            <person name="Albersmeier A."/>
            <person name="Kalinowski J."/>
            <person name="Ruckert C."/>
        </authorList>
    </citation>
    <scope>NUCLEOTIDE SEQUENCE</scope>
    <source>
        <strain evidence="1">KCTC 12870</strain>
    </source>
</reference>
<dbReference type="AlphaFoldDB" id="A0A8J3DCX4"/>
<evidence type="ECO:0008006" key="3">
    <source>
        <dbReference type="Google" id="ProtNLM"/>
    </source>
</evidence>
<dbReference type="Proteomes" id="UP000642829">
    <property type="component" value="Unassembled WGS sequence"/>
</dbReference>